<evidence type="ECO:0000313" key="1">
    <source>
        <dbReference type="EMBL" id="WAQ93242.1"/>
    </source>
</evidence>
<dbReference type="EMBL" id="CP110438">
    <property type="protein sequence ID" value="WAQ93242.1"/>
    <property type="molecule type" value="Genomic_DNA"/>
</dbReference>
<dbReference type="GeneID" id="77805722"/>
<protein>
    <submittedName>
        <fullName evidence="1">Uncharacterized protein</fullName>
    </submittedName>
</protein>
<evidence type="ECO:0000313" key="2">
    <source>
        <dbReference type="Proteomes" id="UP001164743"/>
    </source>
</evidence>
<reference evidence="1" key="1">
    <citation type="submission" date="2022-10" db="EMBL/GenBank/DDBJ databases">
        <title>Puccinia triticina Genome sequencing and assembly.</title>
        <authorList>
            <person name="Li C."/>
        </authorList>
    </citation>
    <scope>NUCLEOTIDE SEQUENCE</scope>
    <source>
        <strain evidence="1">Pt15</strain>
    </source>
</reference>
<accession>A0ABY7DA91</accession>
<dbReference type="Proteomes" id="UP001164743">
    <property type="component" value="Chromosome 18A"/>
</dbReference>
<gene>
    <name evidence="1" type="ORF">PtA15_18A300</name>
</gene>
<sequence>MKPKKLLSELKPNHLEPTSWPADHFGYKAFHSRRPGFPHPPRRLGRTVRPAPCSRHAEASSYHVTAPVPLFRCKLLSQIFGVLQLLSPMPFVMLNVQIAL</sequence>
<organism evidence="1 2">
    <name type="scientific">Puccinia triticina</name>
    <dbReference type="NCBI Taxonomy" id="208348"/>
    <lineage>
        <taxon>Eukaryota</taxon>
        <taxon>Fungi</taxon>
        <taxon>Dikarya</taxon>
        <taxon>Basidiomycota</taxon>
        <taxon>Pucciniomycotina</taxon>
        <taxon>Pucciniomycetes</taxon>
        <taxon>Pucciniales</taxon>
        <taxon>Pucciniaceae</taxon>
        <taxon>Puccinia</taxon>
    </lineage>
</organism>
<keyword evidence="2" id="KW-1185">Reference proteome</keyword>
<name>A0ABY7DA91_9BASI</name>
<proteinExistence type="predicted"/>
<dbReference type="RefSeq" id="XP_053028797.1">
    <property type="nucleotide sequence ID" value="XM_053164827.1"/>
</dbReference>